<name>A0ABQ0MMT9_9BACT</name>
<reference evidence="2 3" key="1">
    <citation type="submission" date="2017-04" db="EMBL/GenBank/DDBJ databases">
        <authorList>
            <consortium name="Geobacter pelophilus Genome Sequencing"/>
            <person name="Aoyagi T."/>
            <person name="Koike H."/>
            <person name="Hori T."/>
        </authorList>
    </citation>
    <scope>NUCLEOTIDE SEQUENCE [LARGE SCALE GENOMIC DNA]</scope>
    <source>
        <strain evidence="2 3">Drf2</strain>
    </source>
</reference>
<protein>
    <recommendedName>
        <fullName evidence="1">DUF4145 domain-containing protein</fullName>
    </recommendedName>
</protein>
<dbReference type="InterPro" id="IPR025285">
    <property type="entry name" value="DUF4145"/>
</dbReference>
<reference evidence="3" key="2">
    <citation type="submission" date="2017-05" db="EMBL/GenBank/DDBJ databases">
        <title>Draft genome sequence of Geobacter pelophilus, a iron(III)-reducing bacteria.</title>
        <authorList>
            <person name="Aoyagi T."/>
            <person name="Koike H."/>
            <person name="Morita T."/>
            <person name="Sato Y."/>
            <person name="Habe H."/>
            <person name="Hori T."/>
        </authorList>
    </citation>
    <scope>NUCLEOTIDE SEQUENCE [LARGE SCALE GENOMIC DNA]</scope>
    <source>
        <strain evidence="3">Drf2</strain>
    </source>
</reference>
<feature type="domain" description="DUF4145" evidence="1">
    <location>
        <begin position="131"/>
        <end position="216"/>
    </location>
</feature>
<dbReference type="Proteomes" id="UP000194153">
    <property type="component" value="Unassembled WGS sequence"/>
</dbReference>
<evidence type="ECO:0000313" key="3">
    <source>
        <dbReference type="Proteomes" id="UP000194153"/>
    </source>
</evidence>
<proteinExistence type="predicted"/>
<accession>A0ABQ0MMT9</accession>
<evidence type="ECO:0000313" key="2">
    <source>
        <dbReference type="EMBL" id="GAW68402.1"/>
    </source>
</evidence>
<organism evidence="2 3">
    <name type="scientific">Geoanaerobacter pelophilus</name>
    <dbReference type="NCBI Taxonomy" id="60036"/>
    <lineage>
        <taxon>Bacteria</taxon>
        <taxon>Pseudomonadati</taxon>
        <taxon>Thermodesulfobacteriota</taxon>
        <taxon>Desulfuromonadia</taxon>
        <taxon>Geobacterales</taxon>
        <taxon>Geobacteraceae</taxon>
        <taxon>Geoanaerobacter</taxon>
    </lineage>
</organism>
<comment type="caution">
    <text evidence="2">The sequence shown here is derived from an EMBL/GenBank/DDBJ whole genome shotgun (WGS) entry which is preliminary data.</text>
</comment>
<sequence length="249" mass="28418">MATGGDDGNFVIVEGAYKMSESCEKTNDRIYLFCNKCRNETNHILKSEHHRNYQNYHDNGGLAFVERVGFRFWICAGCDSGTLEEYYVFDITYNDFASPVDSQYYPERKELHVEDKKFKQLPEKLNNIYRETLKAYNNKLSVLCALGIRSLIEGICANKSVAGRDLQGKINNMVSISLPQNIANNLHSLRFIGNEAAHELTAPTLYELKLAIEICEDLLNFFYELDYKAHKLTSSRTLSNRNVGELSGL</sequence>
<keyword evidence="3" id="KW-1185">Reference proteome</keyword>
<evidence type="ECO:0000259" key="1">
    <source>
        <dbReference type="Pfam" id="PF13643"/>
    </source>
</evidence>
<gene>
    <name evidence="2" type="ORF">GPEL0_01r4736</name>
</gene>
<dbReference type="EMBL" id="BDQG01000001">
    <property type="protein sequence ID" value="GAW68402.1"/>
    <property type="molecule type" value="Genomic_DNA"/>
</dbReference>
<dbReference type="Pfam" id="PF13643">
    <property type="entry name" value="DUF4145"/>
    <property type="match status" value="1"/>
</dbReference>